<dbReference type="Proteomes" id="UP000789901">
    <property type="component" value="Unassembled WGS sequence"/>
</dbReference>
<keyword evidence="2" id="KW-1185">Reference proteome</keyword>
<name>A0ABN7VR51_GIGMA</name>
<gene>
    <name evidence="1" type="ORF">GMARGA_LOCUS21657</name>
</gene>
<evidence type="ECO:0000313" key="2">
    <source>
        <dbReference type="Proteomes" id="UP000789901"/>
    </source>
</evidence>
<protein>
    <submittedName>
        <fullName evidence="1">36343_t:CDS:1</fullName>
    </submittedName>
</protein>
<proteinExistence type="predicted"/>
<sequence length="270" mass="31207">MLNNSNKLNTRDFIESEHEVIIKLDKNLIMEQELKQQLSTPIPTPITSDWLRDQDSSSVIAESIVYAFYEAIQSGQEGILYWYYFIEKYDKKIDKIVISGVKRKTATFMSSNSIDKISEEVSRSEDAIASKFLPETEVNISTESYVSPKNNPKINFPKLYPLKKMLSKKKHKEVINKLTTHFTDSPKLDLYFSIDKEGEHQSDTYWVLGSHCPLCRENHTSLKGIPFDEVLEAYSENSELIQELKTHCFTLPIPWNNALRFLNKSIILEA</sequence>
<dbReference type="EMBL" id="CAJVQB010020189">
    <property type="protein sequence ID" value="CAG8793745.1"/>
    <property type="molecule type" value="Genomic_DNA"/>
</dbReference>
<comment type="caution">
    <text evidence="1">The sequence shown here is derived from an EMBL/GenBank/DDBJ whole genome shotgun (WGS) entry which is preliminary data.</text>
</comment>
<accession>A0ABN7VR51</accession>
<organism evidence="1 2">
    <name type="scientific">Gigaspora margarita</name>
    <dbReference type="NCBI Taxonomy" id="4874"/>
    <lineage>
        <taxon>Eukaryota</taxon>
        <taxon>Fungi</taxon>
        <taxon>Fungi incertae sedis</taxon>
        <taxon>Mucoromycota</taxon>
        <taxon>Glomeromycotina</taxon>
        <taxon>Glomeromycetes</taxon>
        <taxon>Diversisporales</taxon>
        <taxon>Gigasporaceae</taxon>
        <taxon>Gigaspora</taxon>
    </lineage>
</organism>
<reference evidence="1 2" key="1">
    <citation type="submission" date="2021-06" db="EMBL/GenBank/DDBJ databases">
        <authorList>
            <person name="Kallberg Y."/>
            <person name="Tangrot J."/>
            <person name="Rosling A."/>
        </authorList>
    </citation>
    <scope>NUCLEOTIDE SEQUENCE [LARGE SCALE GENOMIC DNA]</scope>
    <source>
        <strain evidence="1 2">120-4 pot B 10/14</strain>
    </source>
</reference>
<evidence type="ECO:0000313" key="1">
    <source>
        <dbReference type="EMBL" id="CAG8793745.1"/>
    </source>
</evidence>